<dbReference type="RefSeq" id="WP_138251683.1">
    <property type="nucleotide sequence ID" value="NZ_VAVZ01000002.1"/>
</dbReference>
<name>A0A5R9BK12_9MICC</name>
<dbReference type="EMBL" id="VAVZ01000002">
    <property type="protein sequence ID" value="TLQ01058.1"/>
    <property type="molecule type" value="Genomic_DNA"/>
</dbReference>
<evidence type="ECO:0000256" key="1">
    <source>
        <dbReference type="ARBA" id="ARBA00004429"/>
    </source>
</evidence>
<organism evidence="10 11">
    <name type="scientific">Nesterenkonia salmonea</name>
    <dbReference type="NCBI Taxonomy" id="1804987"/>
    <lineage>
        <taxon>Bacteria</taxon>
        <taxon>Bacillati</taxon>
        <taxon>Actinomycetota</taxon>
        <taxon>Actinomycetes</taxon>
        <taxon>Micrococcales</taxon>
        <taxon>Micrococcaceae</taxon>
        <taxon>Nesterenkonia</taxon>
    </lineage>
</organism>
<keyword evidence="2 8" id="KW-0813">Transport</keyword>
<feature type="transmembrane region" description="Helical" evidence="8">
    <location>
        <begin position="178"/>
        <end position="200"/>
    </location>
</feature>
<feature type="transmembrane region" description="Helical" evidence="8">
    <location>
        <begin position="12"/>
        <end position="35"/>
    </location>
</feature>
<keyword evidence="3" id="KW-1003">Cell membrane</keyword>
<sequence>MLIENRFLKFLFHLAMWGVIGFIAIPILTVMVMSVNTAASMRFPPSGITLDWYERYFSSGRWMEATFTSLQIGSLTALFTTALATLAAYALSRGTFQGKDIAYILLITPLVVPTMVLAIAFYFFYSSLQMTGNIFAVVLGHTIITFPIVLVTISASLQGVSENLELASRSLGASRLMTFFRIVLPLMVPGMVSGALFSFLLSFDELLIPLFLGGVGIVTLPTQIWSTLHFNYDQTISAVSTVIIVIMAFLLIIAQTVNRGAAKKRGGK</sequence>
<dbReference type="InterPro" id="IPR035906">
    <property type="entry name" value="MetI-like_sf"/>
</dbReference>
<dbReference type="PANTHER" id="PTHR43357">
    <property type="entry name" value="INNER MEMBRANE ABC TRANSPORTER PERMEASE PROTEIN YDCV"/>
    <property type="match status" value="1"/>
</dbReference>
<dbReference type="SUPFAM" id="SSF161098">
    <property type="entry name" value="MetI-like"/>
    <property type="match status" value="1"/>
</dbReference>
<evidence type="ECO:0000256" key="3">
    <source>
        <dbReference type="ARBA" id="ARBA00022475"/>
    </source>
</evidence>
<feature type="transmembrane region" description="Helical" evidence="8">
    <location>
        <begin position="103"/>
        <end position="125"/>
    </location>
</feature>
<feature type="transmembrane region" description="Helical" evidence="8">
    <location>
        <begin position="206"/>
        <end position="224"/>
    </location>
</feature>
<dbReference type="OrthoDB" id="9810794at2"/>
<accession>A0A5R9BK12</accession>
<gene>
    <name evidence="10" type="ORF">FEF26_01045</name>
</gene>
<dbReference type="GO" id="GO:0055085">
    <property type="term" value="P:transmembrane transport"/>
    <property type="evidence" value="ECO:0007669"/>
    <property type="project" value="InterPro"/>
</dbReference>
<dbReference type="AlphaFoldDB" id="A0A5R9BK12"/>
<evidence type="ECO:0000256" key="4">
    <source>
        <dbReference type="ARBA" id="ARBA00022519"/>
    </source>
</evidence>
<keyword evidence="4" id="KW-0997">Cell inner membrane</keyword>
<keyword evidence="5 8" id="KW-0812">Transmembrane</keyword>
<evidence type="ECO:0000313" key="11">
    <source>
        <dbReference type="Proteomes" id="UP000310458"/>
    </source>
</evidence>
<feature type="transmembrane region" description="Helical" evidence="8">
    <location>
        <begin position="70"/>
        <end position="91"/>
    </location>
</feature>
<reference evidence="10 11" key="1">
    <citation type="submission" date="2019-05" db="EMBL/GenBank/DDBJ databases">
        <title>Nesterenkonia sp. GY074 isolated from the Southern Atlantic Ocean.</title>
        <authorList>
            <person name="Zhang G."/>
        </authorList>
    </citation>
    <scope>NUCLEOTIDE SEQUENCE [LARGE SCALE GENOMIC DNA]</scope>
    <source>
        <strain evidence="10 11">GY074</strain>
    </source>
</reference>
<feature type="transmembrane region" description="Helical" evidence="8">
    <location>
        <begin position="236"/>
        <end position="257"/>
    </location>
</feature>
<dbReference type="CDD" id="cd06261">
    <property type="entry name" value="TM_PBP2"/>
    <property type="match status" value="1"/>
</dbReference>
<evidence type="ECO:0000256" key="6">
    <source>
        <dbReference type="ARBA" id="ARBA00022989"/>
    </source>
</evidence>
<evidence type="ECO:0000313" key="10">
    <source>
        <dbReference type="EMBL" id="TLQ01058.1"/>
    </source>
</evidence>
<comment type="caution">
    <text evidence="10">The sequence shown here is derived from an EMBL/GenBank/DDBJ whole genome shotgun (WGS) entry which is preliminary data.</text>
</comment>
<dbReference type="Proteomes" id="UP000310458">
    <property type="component" value="Unassembled WGS sequence"/>
</dbReference>
<keyword evidence="11" id="KW-1185">Reference proteome</keyword>
<keyword evidence="7 8" id="KW-0472">Membrane</keyword>
<evidence type="ECO:0000256" key="8">
    <source>
        <dbReference type="RuleBase" id="RU363032"/>
    </source>
</evidence>
<protein>
    <submittedName>
        <fullName evidence="10">ABC transporter permease</fullName>
    </submittedName>
</protein>
<comment type="similarity">
    <text evidence="8">Belongs to the binding-protein-dependent transport system permease family.</text>
</comment>
<proteinExistence type="inferred from homology"/>
<keyword evidence="6 8" id="KW-1133">Transmembrane helix</keyword>
<evidence type="ECO:0000256" key="7">
    <source>
        <dbReference type="ARBA" id="ARBA00023136"/>
    </source>
</evidence>
<dbReference type="InterPro" id="IPR000515">
    <property type="entry name" value="MetI-like"/>
</dbReference>
<dbReference type="Pfam" id="PF00528">
    <property type="entry name" value="BPD_transp_1"/>
    <property type="match status" value="1"/>
</dbReference>
<evidence type="ECO:0000256" key="5">
    <source>
        <dbReference type="ARBA" id="ARBA00022692"/>
    </source>
</evidence>
<dbReference type="PANTHER" id="PTHR43357:SF4">
    <property type="entry name" value="INNER MEMBRANE ABC TRANSPORTER PERMEASE PROTEIN YDCV"/>
    <property type="match status" value="1"/>
</dbReference>
<feature type="transmembrane region" description="Helical" evidence="8">
    <location>
        <begin position="131"/>
        <end position="157"/>
    </location>
</feature>
<dbReference type="GO" id="GO:0005886">
    <property type="term" value="C:plasma membrane"/>
    <property type="evidence" value="ECO:0007669"/>
    <property type="project" value="UniProtKB-SubCell"/>
</dbReference>
<comment type="subcellular location">
    <subcellularLocation>
        <location evidence="1">Cell inner membrane</location>
        <topology evidence="1">Multi-pass membrane protein</topology>
    </subcellularLocation>
    <subcellularLocation>
        <location evidence="8">Cell membrane</location>
        <topology evidence="8">Multi-pass membrane protein</topology>
    </subcellularLocation>
</comment>
<dbReference type="PROSITE" id="PS50928">
    <property type="entry name" value="ABC_TM1"/>
    <property type="match status" value="1"/>
</dbReference>
<evidence type="ECO:0000256" key="2">
    <source>
        <dbReference type="ARBA" id="ARBA00022448"/>
    </source>
</evidence>
<dbReference type="Gene3D" id="1.10.3720.10">
    <property type="entry name" value="MetI-like"/>
    <property type="match status" value="1"/>
</dbReference>
<evidence type="ECO:0000259" key="9">
    <source>
        <dbReference type="PROSITE" id="PS50928"/>
    </source>
</evidence>
<feature type="domain" description="ABC transmembrane type-1" evidence="9">
    <location>
        <begin position="66"/>
        <end position="254"/>
    </location>
</feature>